<evidence type="ECO:0000259" key="7">
    <source>
        <dbReference type="Pfam" id="PF02826"/>
    </source>
</evidence>
<comment type="similarity">
    <text evidence="1 4">Belongs to the D-isomer specific 2-hydroxyacid dehydrogenase family.</text>
</comment>
<proteinExistence type="inferred from homology"/>
<sequence>MSYNVVLSDFHMVDPEHQRRILGDVAEIHVAELGSEAALVEACREADADAVVTDIATPVTAEALSRLDLEIVARAAVGFDNIDVDAAAEHGVVVTNVPAYCTDEVATHSVALLLSCIRATPSYDRAVRAGEWPSTPGRELHRMKGRTLGFLSFGAIAQRTAELCSGFGLETIVYDPYVDDDVLDEYGVERVSLDELYARSDYLSVNAPATPETRGMVDADAFDALDDDAIVVNTGRGAVIDEDALVDALREGDIAAAGLDVFEEEPLPSDSPLRELENAVLSPHAAWCSVEARAEVNEQTASDIKRVFEGDEPTARVEPSWN</sequence>
<organism evidence="8 9">
    <name type="scientific">Haloferax profundi</name>
    <dbReference type="NCBI Taxonomy" id="1544718"/>
    <lineage>
        <taxon>Archaea</taxon>
        <taxon>Methanobacteriati</taxon>
        <taxon>Methanobacteriota</taxon>
        <taxon>Stenosarchaea group</taxon>
        <taxon>Halobacteria</taxon>
        <taxon>Halobacteriales</taxon>
        <taxon>Haloferacaceae</taxon>
        <taxon>Haloferax</taxon>
    </lineage>
</organism>
<dbReference type="CDD" id="cd05299">
    <property type="entry name" value="CtBP_dh"/>
    <property type="match status" value="1"/>
</dbReference>
<dbReference type="InterPro" id="IPR043322">
    <property type="entry name" value="CtBP"/>
</dbReference>
<keyword evidence="3" id="KW-0520">NAD</keyword>
<dbReference type="OrthoDB" id="34275at2157"/>
<dbReference type="SUPFAM" id="SSF51735">
    <property type="entry name" value="NAD(P)-binding Rossmann-fold domains"/>
    <property type="match status" value="1"/>
</dbReference>
<dbReference type="InterPro" id="IPR050857">
    <property type="entry name" value="D-2-hydroxyacid_DH"/>
</dbReference>
<evidence type="ECO:0000313" key="9">
    <source>
        <dbReference type="Proteomes" id="UP000053157"/>
    </source>
</evidence>
<dbReference type="GO" id="GO:0051287">
    <property type="term" value="F:NAD binding"/>
    <property type="evidence" value="ECO:0007669"/>
    <property type="project" value="InterPro"/>
</dbReference>
<reference evidence="8 9" key="1">
    <citation type="submission" date="2015-12" db="EMBL/GenBank/DDBJ databases">
        <title>Haloferax profundi sp. nov. isolated from the Discovery deep brine-seawater interface in the Red Sea.</title>
        <authorList>
            <person name="Zhang G."/>
            <person name="Stingl U."/>
            <person name="Rashid M."/>
        </authorList>
    </citation>
    <scope>NUCLEOTIDE SEQUENCE [LARGE SCALE GENOMIC DNA]</scope>
    <source>
        <strain evidence="8 9">SB29</strain>
    </source>
</reference>
<dbReference type="Gene3D" id="3.40.50.720">
    <property type="entry name" value="NAD(P)-binding Rossmann-like Domain"/>
    <property type="match status" value="2"/>
</dbReference>
<keyword evidence="2 4" id="KW-0560">Oxidoreductase</keyword>
<comment type="caution">
    <text evidence="8">The sequence shown here is derived from an EMBL/GenBank/DDBJ whole genome shotgun (WGS) entry which is preliminary data.</text>
</comment>
<dbReference type="GO" id="GO:0016616">
    <property type="term" value="F:oxidoreductase activity, acting on the CH-OH group of donors, NAD or NADP as acceptor"/>
    <property type="evidence" value="ECO:0007669"/>
    <property type="project" value="InterPro"/>
</dbReference>
<feature type="region of interest" description="Disordered" evidence="5">
    <location>
        <begin position="299"/>
        <end position="322"/>
    </location>
</feature>
<dbReference type="FunFam" id="3.40.50.720:FF:000203">
    <property type="entry name" value="D-3-phosphoglycerate dehydrogenase (SerA)"/>
    <property type="match status" value="1"/>
</dbReference>
<keyword evidence="9" id="KW-1185">Reference proteome</keyword>
<dbReference type="Pfam" id="PF00389">
    <property type="entry name" value="2-Hacid_dh"/>
    <property type="match status" value="1"/>
</dbReference>
<evidence type="ECO:0000256" key="2">
    <source>
        <dbReference type="ARBA" id="ARBA00023002"/>
    </source>
</evidence>
<dbReference type="InterPro" id="IPR006140">
    <property type="entry name" value="D-isomer_DH_NAD-bd"/>
</dbReference>
<dbReference type="EMBL" id="LOPV01000419">
    <property type="protein sequence ID" value="KTG20253.1"/>
    <property type="molecule type" value="Genomic_DNA"/>
</dbReference>
<dbReference type="InterPro" id="IPR006139">
    <property type="entry name" value="D-isomer_2_OHA_DH_cat_dom"/>
</dbReference>
<accession>A0A0W1S2Z7</accession>
<evidence type="ECO:0000256" key="5">
    <source>
        <dbReference type="SAM" id="MobiDB-lite"/>
    </source>
</evidence>
<dbReference type="PANTHER" id="PTHR42789:SF1">
    <property type="entry name" value="D-ISOMER SPECIFIC 2-HYDROXYACID DEHYDROGENASE FAMILY PROTEIN (AFU_ORTHOLOGUE AFUA_6G10090)"/>
    <property type="match status" value="1"/>
</dbReference>
<evidence type="ECO:0000313" key="8">
    <source>
        <dbReference type="EMBL" id="KTG20253.1"/>
    </source>
</evidence>
<gene>
    <name evidence="8" type="ORF">AUR66_00190</name>
</gene>
<dbReference type="RefSeq" id="WP_058572949.1">
    <property type="nucleotide sequence ID" value="NZ_LOPV01000419.1"/>
</dbReference>
<dbReference type="AlphaFoldDB" id="A0A0W1S2Z7"/>
<dbReference type="Pfam" id="PF02826">
    <property type="entry name" value="2-Hacid_dh_C"/>
    <property type="match status" value="1"/>
</dbReference>
<evidence type="ECO:0000256" key="3">
    <source>
        <dbReference type="ARBA" id="ARBA00023027"/>
    </source>
</evidence>
<name>A0A0W1S2Z7_9EURY</name>
<dbReference type="GO" id="GO:0003714">
    <property type="term" value="F:transcription corepressor activity"/>
    <property type="evidence" value="ECO:0007669"/>
    <property type="project" value="InterPro"/>
</dbReference>
<feature type="domain" description="D-isomer specific 2-hydroxyacid dehydrogenase NAD-binding" evidence="7">
    <location>
        <begin position="110"/>
        <end position="286"/>
    </location>
</feature>
<evidence type="ECO:0000259" key="6">
    <source>
        <dbReference type="Pfam" id="PF00389"/>
    </source>
</evidence>
<dbReference type="InterPro" id="IPR036291">
    <property type="entry name" value="NAD(P)-bd_dom_sf"/>
</dbReference>
<evidence type="ECO:0000256" key="1">
    <source>
        <dbReference type="ARBA" id="ARBA00005854"/>
    </source>
</evidence>
<dbReference type="Proteomes" id="UP000053157">
    <property type="component" value="Unassembled WGS sequence"/>
</dbReference>
<feature type="domain" description="D-isomer specific 2-hydroxyacid dehydrogenase catalytic" evidence="6">
    <location>
        <begin position="15"/>
        <end position="317"/>
    </location>
</feature>
<feature type="compositionally biased region" description="Basic and acidic residues" evidence="5">
    <location>
        <begin position="303"/>
        <end position="315"/>
    </location>
</feature>
<dbReference type="SUPFAM" id="SSF52283">
    <property type="entry name" value="Formate/glycerate dehydrogenase catalytic domain-like"/>
    <property type="match status" value="1"/>
</dbReference>
<protein>
    <submittedName>
        <fullName evidence="8">3-phosphoglycerate dehydrogenase</fullName>
    </submittedName>
</protein>
<evidence type="ECO:0000256" key="4">
    <source>
        <dbReference type="RuleBase" id="RU003719"/>
    </source>
</evidence>
<dbReference type="PANTHER" id="PTHR42789">
    <property type="entry name" value="D-ISOMER SPECIFIC 2-HYDROXYACID DEHYDROGENASE FAMILY PROTEIN (AFU_ORTHOLOGUE AFUA_6G10090)"/>
    <property type="match status" value="1"/>
</dbReference>